<evidence type="ECO:0000313" key="1">
    <source>
        <dbReference type="EMBL" id="QLG47898.1"/>
    </source>
</evidence>
<evidence type="ECO:0000313" key="2">
    <source>
        <dbReference type="Proteomes" id="UP000509241"/>
    </source>
</evidence>
<dbReference type="RefSeq" id="WP_179259640.1">
    <property type="nucleotide sequence ID" value="NZ_CP058601.1"/>
</dbReference>
<organism evidence="1 2">
    <name type="scientific">Natrinema halophilum</name>
    <dbReference type="NCBI Taxonomy" id="1699371"/>
    <lineage>
        <taxon>Archaea</taxon>
        <taxon>Methanobacteriati</taxon>
        <taxon>Methanobacteriota</taxon>
        <taxon>Stenosarchaea group</taxon>
        <taxon>Halobacteria</taxon>
        <taxon>Halobacteriales</taxon>
        <taxon>Natrialbaceae</taxon>
        <taxon>Natrinema</taxon>
    </lineage>
</organism>
<dbReference type="AlphaFoldDB" id="A0A7D5KJC0"/>
<proteinExistence type="predicted"/>
<protein>
    <submittedName>
        <fullName evidence="1">Uncharacterized protein</fullName>
    </submittedName>
</protein>
<dbReference type="Proteomes" id="UP000509241">
    <property type="component" value="Chromosome"/>
</dbReference>
<sequence length="102" mass="10871">MPAWHDSAVLADSESLTAGQAVELVGVEYHTPVVCVKLEDLEGNADDTVTIEFDGAAATYEADERTLSETTSYTVALPQCEGVSVTSSNGCTYSIEVRNNPR</sequence>
<keyword evidence="2" id="KW-1185">Reference proteome</keyword>
<name>A0A7D5KJC0_9EURY</name>
<dbReference type="GeneID" id="56032240"/>
<dbReference type="EMBL" id="CP058601">
    <property type="protein sequence ID" value="QLG47898.1"/>
    <property type="molecule type" value="Genomic_DNA"/>
</dbReference>
<dbReference type="OrthoDB" id="263717at2157"/>
<dbReference type="KEGG" id="haly:HYG82_03075"/>
<reference evidence="1 2" key="1">
    <citation type="submission" date="2020-07" db="EMBL/GenBank/DDBJ databases">
        <authorList>
            <person name="Cui H."/>
        </authorList>
    </citation>
    <scope>NUCLEOTIDE SEQUENCE [LARGE SCALE GENOMIC DNA]</scope>
    <source>
        <strain evidence="1 2">YPL8</strain>
    </source>
</reference>
<accession>A0A7D5KJC0</accession>
<gene>
    <name evidence="1" type="ORF">HYG82_03075</name>
</gene>